<dbReference type="AlphaFoldDB" id="A0A6A6U560"/>
<accession>A0A6A6U560</accession>
<keyword evidence="3" id="KW-1185">Reference proteome</keyword>
<dbReference type="EMBL" id="MU004237">
    <property type="protein sequence ID" value="KAF2667415.1"/>
    <property type="molecule type" value="Genomic_DNA"/>
</dbReference>
<feature type="compositionally biased region" description="Basic and acidic residues" evidence="1">
    <location>
        <begin position="182"/>
        <end position="191"/>
    </location>
</feature>
<gene>
    <name evidence="2" type="ORF">BT63DRAFT_414990</name>
</gene>
<evidence type="ECO:0000256" key="1">
    <source>
        <dbReference type="SAM" id="MobiDB-lite"/>
    </source>
</evidence>
<evidence type="ECO:0000313" key="3">
    <source>
        <dbReference type="Proteomes" id="UP000799302"/>
    </source>
</evidence>
<feature type="compositionally biased region" description="Polar residues" evidence="1">
    <location>
        <begin position="331"/>
        <end position="357"/>
    </location>
</feature>
<evidence type="ECO:0000313" key="2">
    <source>
        <dbReference type="EMBL" id="KAF2667415.1"/>
    </source>
</evidence>
<dbReference type="OrthoDB" id="443402at2759"/>
<feature type="region of interest" description="Disordered" evidence="1">
    <location>
        <begin position="165"/>
        <end position="191"/>
    </location>
</feature>
<dbReference type="Proteomes" id="UP000799302">
    <property type="component" value="Unassembled WGS sequence"/>
</dbReference>
<organism evidence="2 3">
    <name type="scientific">Microthyrium microscopicum</name>
    <dbReference type="NCBI Taxonomy" id="703497"/>
    <lineage>
        <taxon>Eukaryota</taxon>
        <taxon>Fungi</taxon>
        <taxon>Dikarya</taxon>
        <taxon>Ascomycota</taxon>
        <taxon>Pezizomycotina</taxon>
        <taxon>Dothideomycetes</taxon>
        <taxon>Dothideomycetes incertae sedis</taxon>
        <taxon>Microthyriales</taxon>
        <taxon>Microthyriaceae</taxon>
        <taxon>Microthyrium</taxon>
    </lineage>
</organism>
<proteinExistence type="predicted"/>
<feature type="region of interest" description="Disordered" evidence="1">
    <location>
        <begin position="324"/>
        <end position="382"/>
    </location>
</feature>
<reference evidence="2" key="1">
    <citation type="journal article" date="2020" name="Stud. Mycol.">
        <title>101 Dothideomycetes genomes: a test case for predicting lifestyles and emergence of pathogens.</title>
        <authorList>
            <person name="Haridas S."/>
            <person name="Albert R."/>
            <person name="Binder M."/>
            <person name="Bloem J."/>
            <person name="Labutti K."/>
            <person name="Salamov A."/>
            <person name="Andreopoulos B."/>
            <person name="Baker S."/>
            <person name="Barry K."/>
            <person name="Bills G."/>
            <person name="Bluhm B."/>
            <person name="Cannon C."/>
            <person name="Castanera R."/>
            <person name="Culley D."/>
            <person name="Daum C."/>
            <person name="Ezra D."/>
            <person name="Gonzalez J."/>
            <person name="Henrissat B."/>
            <person name="Kuo A."/>
            <person name="Liang C."/>
            <person name="Lipzen A."/>
            <person name="Lutzoni F."/>
            <person name="Magnuson J."/>
            <person name="Mondo S."/>
            <person name="Nolan M."/>
            <person name="Ohm R."/>
            <person name="Pangilinan J."/>
            <person name="Park H.-J."/>
            <person name="Ramirez L."/>
            <person name="Alfaro M."/>
            <person name="Sun H."/>
            <person name="Tritt A."/>
            <person name="Yoshinaga Y."/>
            <person name="Zwiers L.-H."/>
            <person name="Turgeon B."/>
            <person name="Goodwin S."/>
            <person name="Spatafora J."/>
            <person name="Crous P."/>
            <person name="Grigoriev I."/>
        </authorList>
    </citation>
    <scope>NUCLEOTIDE SEQUENCE</scope>
    <source>
        <strain evidence="2">CBS 115976</strain>
    </source>
</reference>
<protein>
    <submittedName>
        <fullName evidence="2">Uncharacterized protein</fullName>
    </submittedName>
</protein>
<name>A0A6A6U560_9PEZI</name>
<feature type="compositionally biased region" description="Low complexity" evidence="1">
    <location>
        <begin position="358"/>
        <end position="382"/>
    </location>
</feature>
<sequence>MSTIWYCCKCTNENGNVKNTPLCPSCGHQADSCCHYETLKGGGFGGGGSWSASTPILKFEVARSRIAQAEAEVETTKIVQPESEVETPEKWPADRSEKENWKIVEAVLSRAMDARKMKIRRSEDGKHQVRDGALQFLSPQASAIAHTFLSLVQESRWRNIRARRDSDPTMHDNTSTYSWHGEPVESRVEAEPLPERRNILKPYGREHTHLWNDIVRTQFVKTQDLPELSRLERTLHKVLTCRPVRVSIATNHSLNWVEQVKCFVQRSINDEIDWWPLQQPAQQLKWNEAQLSWTCQCGTKSTAKTHIDIAALLYLYFKSNPEAPNDAREASPSTAPQQGTDIDSTAVSPYTFSQTPASTSSSSQHSLSGSRSNPQTSPQVIPLQPIPLPNPLYVFLLVRAGDTLPMAQIEVSRKSSVEFFHDLKVEYLRLKGLFRRLFSLWQYSHCDFSSVSTDLQR</sequence>